<gene>
    <name evidence="1" type="ORF">AVEN_229501_1</name>
</gene>
<keyword evidence="2" id="KW-1185">Reference proteome</keyword>
<comment type="caution">
    <text evidence="1">The sequence shown here is derived from an EMBL/GenBank/DDBJ whole genome shotgun (WGS) entry which is preliminary data.</text>
</comment>
<reference evidence="1 2" key="1">
    <citation type="journal article" date="2019" name="Sci. Rep.">
        <title>Orb-weaving spider Araneus ventricosus genome elucidates the spidroin gene catalogue.</title>
        <authorList>
            <person name="Kono N."/>
            <person name="Nakamura H."/>
            <person name="Ohtoshi R."/>
            <person name="Moran D.A.P."/>
            <person name="Shinohara A."/>
            <person name="Yoshida Y."/>
            <person name="Fujiwara M."/>
            <person name="Mori M."/>
            <person name="Tomita M."/>
            <person name="Arakawa K."/>
        </authorList>
    </citation>
    <scope>NUCLEOTIDE SEQUENCE [LARGE SCALE GENOMIC DNA]</scope>
</reference>
<dbReference type="EMBL" id="BGPR01017996">
    <property type="protein sequence ID" value="GBN77960.1"/>
    <property type="molecule type" value="Genomic_DNA"/>
</dbReference>
<accession>A0A4Y2RRG4</accession>
<protein>
    <submittedName>
        <fullName evidence="1">Uncharacterized protein</fullName>
    </submittedName>
</protein>
<dbReference type="Proteomes" id="UP000499080">
    <property type="component" value="Unassembled WGS sequence"/>
</dbReference>
<sequence>MATLIASDAVSDDSVSLVAGLQDMRVAGQYPQPGVHHRQLLHGLHLFRLGVPARQVGAQERQAHHQRTHHEWMYPVVLDRKR</sequence>
<name>A0A4Y2RRG4_ARAVE</name>
<evidence type="ECO:0000313" key="2">
    <source>
        <dbReference type="Proteomes" id="UP000499080"/>
    </source>
</evidence>
<organism evidence="1 2">
    <name type="scientific">Araneus ventricosus</name>
    <name type="common">Orbweaver spider</name>
    <name type="synonym">Epeira ventricosa</name>
    <dbReference type="NCBI Taxonomy" id="182803"/>
    <lineage>
        <taxon>Eukaryota</taxon>
        <taxon>Metazoa</taxon>
        <taxon>Ecdysozoa</taxon>
        <taxon>Arthropoda</taxon>
        <taxon>Chelicerata</taxon>
        <taxon>Arachnida</taxon>
        <taxon>Araneae</taxon>
        <taxon>Araneomorphae</taxon>
        <taxon>Entelegynae</taxon>
        <taxon>Araneoidea</taxon>
        <taxon>Araneidae</taxon>
        <taxon>Araneus</taxon>
    </lineage>
</organism>
<dbReference type="AlphaFoldDB" id="A0A4Y2RRG4"/>
<proteinExistence type="predicted"/>
<evidence type="ECO:0000313" key="1">
    <source>
        <dbReference type="EMBL" id="GBN77960.1"/>
    </source>
</evidence>